<keyword evidence="2 6" id="KW-0560">Oxidoreductase</keyword>
<dbReference type="Gene3D" id="3.40.50.720">
    <property type="entry name" value="NAD(P)-binding Rossmann-like Domain"/>
    <property type="match status" value="2"/>
</dbReference>
<accession>A0ABM9I717</accession>
<evidence type="ECO:0000313" key="7">
    <source>
        <dbReference type="Proteomes" id="UP001162030"/>
    </source>
</evidence>
<dbReference type="PANTHER" id="PTHR43491:SF2">
    <property type="entry name" value="UDP-N-ACETYL-D-MANNOSAMINE DEHYDROGENASE"/>
    <property type="match status" value="1"/>
</dbReference>
<evidence type="ECO:0000256" key="3">
    <source>
        <dbReference type="ARBA" id="ARBA00023027"/>
    </source>
</evidence>
<dbReference type="PIRSF" id="PIRSF500136">
    <property type="entry name" value="UDP_ManNAc_DH"/>
    <property type="match status" value="1"/>
</dbReference>
<evidence type="ECO:0000256" key="2">
    <source>
        <dbReference type="ARBA" id="ARBA00023002"/>
    </source>
</evidence>
<evidence type="ECO:0000313" key="6">
    <source>
        <dbReference type="EMBL" id="CAI8933506.1"/>
    </source>
</evidence>
<dbReference type="PANTHER" id="PTHR43491">
    <property type="entry name" value="UDP-N-ACETYL-D-MANNOSAMINE DEHYDROGENASE"/>
    <property type="match status" value="1"/>
</dbReference>
<feature type="domain" description="UDP-glucose/GDP-mannose dehydrogenase C-terminal" evidence="5">
    <location>
        <begin position="318"/>
        <end position="418"/>
    </location>
</feature>
<comment type="similarity">
    <text evidence="1 4">Belongs to the UDP-glucose/GDP-mannose dehydrogenase family.</text>
</comment>
<dbReference type="PIRSF" id="PIRSF000124">
    <property type="entry name" value="UDPglc_GDPman_dh"/>
    <property type="match status" value="1"/>
</dbReference>
<gene>
    <name evidence="6" type="primary">vipA</name>
    <name evidence="6" type="ORF">MSZNOR_4093</name>
</gene>
<dbReference type="InterPro" id="IPR008927">
    <property type="entry name" value="6-PGluconate_DH-like_C_sf"/>
</dbReference>
<dbReference type="EC" id="1.1.1.-" evidence="6"/>
<dbReference type="InterPro" id="IPR014027">
    <property type="entry name" value="UDP-Glc/GDP-Man_DH_C"/>
</dbReference>
<dbReference type="InterPro" id="IPR036220">
    <property type="entry name" value="UDP-Glc/GDP-Man_DH_C_sf"/>
</dbReference>
<dbReference type="EMBL" id="OX458333">
    <property type="protein sequence ID" value="CAI8933506.1"/>
    <property type="molecule type" value="Genomic_DNA"/>
</dbReference>
<sequence length="425" mass="47158">MHSFADTKIGIIGLGYVGLPLAVEFGKQFDTVGLDINAQRIAELKDGIDRSLEVDTEELARAKRLSYTTNPADLSSCNVYIVTVPTPIDEHKRPDLTPLQKASETVGKLLSKGDIVVYESTVYPGATEEVCVPILESHSGLIFNQDFYCGYSPERINPGDKEHRVTNIKKITSGSTPECADFVDKLYQKIITAGTHKASSIKVAEAAKVIENTQRDVNIALINELAILFNKLGLNTLEVLEAAGSKWNFLPFRPGLVGGHCIGVDPYYLTHKAQEIGYHPEIILAGRRINDGMGEYVANRLVKLMTQRRLQVCQANILIMGLTFKENCPDIRNTRVTDIIKELESYNARVDVYDPWANPEEVHDEYGIDLVQELPTGKYDAVVIAVAHREFKAMGPQAIRALAKPQGVLFDVKYTLPHDSVDDYL</sequence>
<keyword evidence="7" id="KW-1185">Reference proteome</keyword>
<dbReference type="InterPro" id="IPR017476">
    <property type="entry name" value="UDP-Glc/GDP-Man"/>
</dbReference>
<dbReference type="InterPro" id="IPR001732">
    <property type="entry name" value="UDP-Glc/GDP-Man_DH_N"/>
</dbReference>
<dbReference type="Proteomes" id="UP001162030">
    <property type="component" value="Chromosome"/>
</dbReference>
<evidence type="ECO:0000256" key="1">
    <source>
        <dbReference type="ARBA" id="ARBA00006601"/>
    </source>
</evidence>
<dbReference type="GO" id="GO:0016491">
    <property type="term" value="F:oxidoreductase activity"/>
    <property type="evidence" value="ECO:0007669"/>
    <property type="project" value="UniProtKB-KW"/>
</dbReference>
<dbReference type="NCBIfam" id="TIGR03026">
    <property type="entry name" value="NDP-sugDHase"/>
    <property type="match status" value="1"/>
</dbReference>
<keyword evidence="3" id="KW-0520">NAD</keyword>
<name>A0ABM9I717_9GAMM</name>
<dbReference type="Pfam" id="PF00984">
    <property type="entry name" value="UDPG_MGDP_dh"/>
    <property type="match status" value="1"/>
</dbReference>
<dbReference type="RefSeq" id="WP_317963435.1">
    <property type="nucleotide sequence ID" value="NZ_OX458333.1"/>
</dbReference>
<dbReference type="InterPro" id="IPR014026">
    <property type="entry name" value="UDP-Glc/GDP-Man_DH_dimer"/>
</dbReference>
<dbReference type="SUPFAM" id="SSF51735">
    <property type="entry name" value="NAD(P)-binding Rossmann-fold domains"/>
    <property type="match status" value="1"/>
</dbReference>
<dbReference type="SUPFAM" id="SSF48179">
    <property type="entry name" value="6-phosphogluconate dehydrogenase C-terminal domain-like"/>
    <property type="match status" value="1"/>
</dbReference>
<proteinExistence type="inferred from homology"/>
<protein>
    <submittedName>
        <fullName evidence="6">Vi polysaccharide biosynthesis protein VipA/TviB</fullName>
        <ecNumber evidence="6">1.1.1.-</ecNumber>
    </submittedName>
</protein>
<dbReference type="InterPro" id="IPR036291">
    <property type="entry name" value="NAD(P)-bd_dom_sf"/>
</dbReference>
<dbReference type="NCBIfam" id="NF011729">
    <property type="entry name" value="PRK15182.1"/>
    <property type="match status" value="1"/>
</dbReference>
<dbReference type="SUPFAM" id="SSF52413">
    <property type="entry name" value="UDP-glucose/GDP-mannose dehydrogenase C-terminal domain"/>
    <property type="match status" value="1"/>
</dbReference>
<dbReference type="SMART" id="SM00984">
    <property type="entry name" value="UDPG_MGDP_dh_C"/>
    <property type="match status" value="1"/>
</dbReference>
<evidence type="ECO:0000259" key="5">
    <source>
        <dbReference type="SMART" id="SM00984"/>
    </source>
</evidence>
<reference evidence="6 7" key="1">
    <citation type="submission" date="2023-03" db="EMBL/GenBank/DDBJ databases">
        <authorList>
            <person name="Pearce D."/>
        </authorList>
    </citation>
    <scope>NUCLEOTIDE SEQUENCE [LARGE SCALE GENOMIC DNA]</scope>
    <source>
        <strain evidence="6">Msz</strain>
    </source>
</reference>
<dbReference type="Pfam" id="PF03720">
    <property type="entry name" value="UDPG_MGDP_dh_C"/>
    <property type="match status" value="1"/>
</dbReference>
<evidence type="ECO:0000256" key="4">
    <source>
        <dbReference type="PIRNR" id="PIRNR000124"/>
    </source>
</evidence>
<dbReference type="Pfam" id="PF03721">
    <property type="entry name" value="UDPG_MGDP_dh_N"/>
    <property type="match status" value="1"/>
</dbReference>
<dbReference type="InterPro" id="IPR028359">
    <property type="entry name" value="UDP_ManNAc/GlcNAc_DH"/>
</dbReference>
<organism evidence="6 7">
    <name type="scientific">Methylocaldum szegediense</name>
    <dbReference type="NCBI Taxonomy" id="73780"/>
    <lineage>
        <taxon>Bacteria</taxon>
        <taxon>Pseudomonadati</taxon>
        <taxon>Pseudomonadota</taxon>
        <taxon>Gammaproteobacteria</taxon>
        <taxon>Methylococcales</taxon>
        <taxon>Methylococcaceae</taxon>
        <taxon>Methylocaldum</taxon>
    </lineage>
</organism>